<evidence type="ECO:0000256" key="1">
    <source>
        <dbReference type="ARBA" id="ARBA00004672"/>
    </source>
</evidence>
<evidence type="ECO:0000256" key="7">
    <source>
        <dbReference type="ARBA" id="ARBA00048475"/>
    </source>
</evidence>
<keyword evidence="4 8" id="KW-0547">Nucleotide-binding</keyword>
<organism evidence="10 11">
    <name type="scientific">Sideroxyarcus emersonii</name>
    <dbReference type="NCBI Taxonomy" id="2764705"/>
    <lineage>
        <taxon>Bacteria</taxon>
        <taxon>Pseudomonadati</taxon>
        <taxon>Pseudomonadota</taxon>
        <taxon>Betaproteobacteria</taxon>
        <taxon>Nitrosomonadales</taxon>
        <taxon>Gallionellaceae</taxon>
        <taxon>Sideroxyarcus</taxon>
    </lineage>
</organism>
<dbReference type="InterPro" id="IPR001636">
    <property type="entry name" value="SAICAR_synth"/>
</dbReference>
<dbReference type="InterPro" id="IPR028923">
    <property type="entry name" value="SAICAR_synt/ADE2_N"/>
</dbReference>
<dbReference type="FunFam" id="3.30.470.20:FF:000015">
    <property type="entry name" value="Phosphoribosylaminoimidazole-succinocarboxamide synthase"/>
    <property type="match status" value="1"/>
</dbReference>
<dbReference type="SUPFAM" id="SSF56104">
    <property type="entry name" value="SAICAR synthase-like"/>
    <property type="match status" value="1"/>
</dbReference>
<dbReference type="EC" id="6.3.2.6" evidence="8"/>
<dbReference type="Gene3D" id="3.30.470.20">
    <property type="entry name" value="ATP-grasp fold, B domain"/>
    <property type="match status" value="1"/>
</dbReference>
<gene>
    <name evidence="8" type="primary">purC</name>
    <name evidence="10" type="ORF">MIZ01_0025</name>
</gene>
<dbReference type="AlphaFoldDB" id="A0AAN2BXP4"/>
<keyword evidence="6 8" id="KW-0067">ATP-binding</keyword>
<dbReference type="Pfam" id="PF01259">
    <property type="entry name" value="SAICAR_synt"/>
    <property type="match status" value="1"/>
</dbReference>
<dbReference type="GO" id="GO:0005737">
    <property type="term" value="C:cytoplasm"/>
    <property type="evidence" value="ECO:0007669"/>
    <property type="project" value="TreeGrafter"/>
</dbReference>
<evidence type="ECO:0000256" key="5">
    <source>
        <dbReference type="ARBA" id="ARBA00022755"/>
    </source>
</evidence>
<dbReference type="GO" id="GO:0004639">
    <property type="term" value="F:phosphoribosylaminoimidazolesuccinocarboxamide synthase activity"/>
    <property type="evidence" value="ECO:0007669"/>
    <property type="project" value="UniProtKB-UniRule"/>
</dbReference>
<accession>A0AAN2BXP4</accession>
<comment type="pathway">
    <text evidence="1 8">Purine metabolism; IMP biosynthesis via de novo pathway; 5-amino-1-(5-phospho-D-ribosyl)imidazole-4-carboxamide from 5-amino-1-(5-phospho-D-ribosyl)imidazole-4-carboxylate: step 1/2.</text>
</comment>
<keyword evidence="11" id="KW-1185">Reference proteome</keyword>
<evidence type="ECO:0000256" key="6">
    <source>
        <dbReference type="ARBA" id="ARBA00022840"/>
    </source>
</evidence>
<evidence type="ECO:0000256" key="4">
    <source>
        <dbReference type="ARBA" id="ARBA00022741"/>
    </source>
</evidence>
<evidence type="ECO:0000256" key="2">
    <source>
        <dbReference type="ARBA" id="ARBA00010190"/>
    </source>
</evidence>
<feature type="domain" description="SAICAR synthetase/ADE2 N-terminal" evidence="9">
    <location>
        <begin position="15"/>
        <end position="268"/>
    </location>
</feature>
<dbReference type="GO" id="GO:0006189">
    <property type="term" value="P:'de novo' IMP biosynthetic process"/>
    <property type="evidence" value="ECO:0007669"/>
    <property type="project" value="UniProtKB-UniRule"/>
</dbReference>
<dbReference type="Proteomes" id="UP001320326">
    <property type="component" value="Chromosome"/>
</dbReference>
<dbReference type="InterPro" id="IPR018236">
    <property type="entry name" value="SAICAR_synthetase_CS"/>
</dbReference>
<proteinExistence type="inferred from homology"/>
<dbReference type="NCBIfam" id="TIGR00081">
    <property type="entry name" value="purC"/>
    <property type="match status" value="1"/>
</dbReference>
<evidence type="ECO:0000313" key="11">
    <source>
        <dbReference type="Proteomes" id="UP001320326"/>
    </source>
</evidence>
<dbReference type="NCBIfam" id="NF010568">
    <property type="entry name" value="PRK13961.1"/>
    <property type="match status" value="1"/>
</dbReference>
<dbReference type="EMBL" id="AP023423">
    <property type="protein sequence ID" value="BCK86271.1"/>
    <property type="molecule type" value="Genomic_DNA"/>
</dbReference>
<comment type="similarity">
    <text evidence="2 8">Belongs to the SAICAR synthetase family.</text>
</comment>
<name>A0AAN2BXP4_9PROT</name>
<dbReference type="PROSITE" id="PS01058">
    <property type="entry name" value="SAICAR_SYNTHETASE_2"/>
    <property type="match status" value="1"/>
</dbReference>
<evidence type="ECO:0000256" key="8">
    <source>
        <dbReference type="HAMAP-Rule" id="MF_00137"/>
    </source>
</evidence>
<evidence type="ECO:0000259" key="9">
    <source>
        <dbReference type="Pfam" id="PF01259"/>
    </source>
</evidence>
<dbReference type="RefSeq" id="WP_237247456.1">
    <property type="nucleotide sequence ID" value="NZ_AP023423.1"/>
</dbReference>
<sequence>MSVLHESNLTSLKFLHRGKVRDLYEVDADHLLIVQTDRLSAFDVILPTPIPGKGEVLTAVSNFWFKKLAHVIPNHLSGIDPESVVKTEAEKAQVRGRAFVTKKLKPLPIEAIVRGYLVGSGWKDYKKTGAVCGIQLPAGLQEAQKLPQPLFTPSTKAAVGEHDENISFEEARKLLGAEMAEQVKNATLALYTQAADYALTKGIIIADTKFEFGTDAAGKLYLIDEALTPDSSRFWPADQYKVGSNPPSFDKQFVRDWLESSGWNKQPPAPQVPADVLQKTADKYREAQRLLTGA</sequence>
<evidence type="ECO:0000313" key="10">
    <source>
        <dbReference type="EMBL" id="BCK86271.1"/>
    </source>
</evidence>
<reference evidence="10 11" key="1">
    <citation type="journal article" date="2022" name="Int. J. Syst. Evol. Microbiol.">
        <title>&lt;i&gt;Sideroxyarcus emersonii&lt;/i&gt; gen. nov. sp. nov., a neutrophilic, microaerobic iron- and thiosulfate-oxidizing bacterium isolated from iron-rich wetland sediment.</title>
        <authorList>
            <person name="Kato S."/>
            <person name="Itoh T."/>
            <person name="Iino T."/>
            <person name="Ohkuma M."/>
        </authorList>
    </citation>
    <scope>NUCLEOTIDE SEQUENCE [LARGE SCALE GENOMIC DNA]</scope>
    <source>
        <strain evidence="10 11">MIZ01</strain>
    </source>
</reference>
<keyword evidence="5 8" id="KW-0658">Purine biosynthesis</keyword>
<dbReference type="PANTHER" id="PTHR43700:SF1">
    <property type="entry name" value="PHOSPHORIBOSYLAMINOIMIDAZOLE-SUCCINOCARBOXAMIDE SYNTHASE"/>
    <property type="match status" value="1"/>
</dbReference>
<keyword evidence="3 8" id="KW-0436">Ligase</keyword>
<protein>
    <recommendedName>
        <fullName evidence="8">Phosphoribosylaminoimidazole-succinocarboxamide synthase</fullName>
        <ecNumber evidence="8">6.3.2.6</ecNumber>
    </recommendedName>
    <alternativeName>
        <fullName evidence="8">SAICAR synthetase</fullName>
    </alternativeName>
</protein>
<dbReference type="Gene3D" id="3.30.200.20">
    <property type="entry name" value="Phosphorylase Kinase, domain 1"/>
    <property type="match status" value="1"/>
</dbReference>
<dbReference type="PANTHER" id="PTHR43700">
    <property type="entry name" value="PHOSPHORIBOSYLAMINOIMIDAZOLE-SUCCINOCARBOXAMIDE SYNTHASE"/>
    <property type="match status" value="1"/>
</dbReference>
<evidence type="ECO:0000256" key="3">
    <source>
        <dbReference type="ARBA" id="ARBA00022598"/>
    </source>
</evidence>
<dbReference type="GO" id="GO:0005524">
    <property type="term" value="F:ATP binding"/>
    <property type="evidence" value="ECO:0007669"/>
    <property type="project" value="UniProtKB-KW"/>
</dbReference>
<comment type="catalytic activity">
    <reaction evidence="7 8">
        <text>5-amino-1-(5-phospho-D-ribosyl)imidazole-4-carboxylate + L-aspartate + ATP = (2S)-2-[5-amino-1-(5-phospho-beta-D-ribosyl)imidazole-4-carboxamido]succinate + ADP + phosphate + 2 H(+)</text>
        <dbReference type="Rhea" id="RHEA:22628"/>
        <dbReference type="ChEBI" id="CHEBI:15378"/>
        <dbReference type="ChEBI" id="CHEBI:29991"/>
        <dbReference type="ChEBI" id="CHEBI:30616"/>
        <dbReference type="ChEBI" id="CHEBI:43474"/>
        <dbReference type="ChEBI" id="CHEBI:58443"/>
        <dbReference type="ChEBI" id="CHEBI:77657"/>
        <dbReference type="ChEBI" id="CHEBI:456216"/>
        <dbReference type="EC" id="6.3.2.6"/>
    </reaction>
</comment>
<dbReference type="KEGG" id="seme:MIZ01_0025"/>
<dbReference type="HAMAP" id="MF_00137">
    <property type="entry name" value="SAICAR_synth"/>
    <property type="match status" value="1"/>
</dbReference>
<dbReference type="CDD" id="cd01414">
    <property type="entry name" value="SAICAR_synt_Sc"/>
    <property type="match status" value="1"/>
</dbReference>